<dbReference type="AlphaFoldDB" id="A0A431UL07"/>
<dbReference type="Proteomes" id="UP000271705">
    <property type="component" value="Unassembled WGS sequence"/>
</dbReference>
<dbReference type="EMBL" id="RXLZ01000013">
    <property type="protein sequence ID" value="RTQ90505.1"/>
    <property type="molecule type" value="Genomic_DNA"/>
</dbReference>
<organism evidence="1 2">
    <name type="scientific">Stenotrophomonas maltophilia</name>
    <name type="common">Pseudomonas maltophilia</name>
    <name type="synonym">Xanthomonas maltophilia</name>
    <dbReference type="NCBI Taxonomy" id="40324"/>
    <lineage>
        <taxon>Bacteria</taxon>
        <taxon>Pseudomonadati</taxon>
        <taxon>Pseudomonadota</taxon>
        <taxon>Gammaproteobacteria</taxon>
        <taxon>Lysobacterales</taxon>
        <taxon>Lysobacteraceae</taxon>
        <taxon>Stenotrophomonas</taxon>
        <taxon>Stenotrophomonas maltophilia group</taxon>
    </lineage>
</organism>
<sequence>MTILQQIHTWSKQLPAWQQDGIAPPPELADVSIFDSYCARAYIDNQGDFAYAPYGLDILEGLVGACGQLKSRAVQEKAAYAPSDAAYAALSIGATRVAQALRGVPSTTTTKDVESLAHFDAAAIERLALLNRTLTEADPKQTATTLRQRAGRFDVLQRRIRAVMAELSAEKVVAFEQAVARSNAAKAAAELAATQFVAVPDQLPGTGNDQWKALFEAARAFVRDGDATLDMANLGPEGSCPLCQNKLGQEGAARLLRFDAFIQAAAEKAAVNARAEAAVLYRQLQEANLDLHYTQPLAEELTAANSEIGGACTQLEATLTARRAAVTDAGGGRIETATRSMS</sequence>
<accession>A0A431UL07</accession>
<gene>
    <name evidence="1" type="ORF">EKL94_06190</name>
</gene>
<reference evidence="1 2" key="1">
    <citation type="submission" date="2018-12" db="EMBL/GenBank/DDBJ databases">
        <authorList>
            <person name="Kartti S."/>
            <person name="Manni A."/>
            <person name="Chemao El Fihri M.W."/>
            <person name="Laamarti M."/>
            <person name="Temsamani L."/>
            <person name="El Jamali J.E."/>
            <person name="Ouadghiri M."/>
            <person name="Ibrahimi A."/>
            <person name="Filati-Maltouf A."/>
        </authorList>
    </citation>
    <scope>NUCLEOTIDE SEQUENCE [LARGE SCALE GENOMIC DNA]</scope>
    <source>
        <strain evidence="1 2">MDMC339</strain>
    </source>
</reference>
<evidence type="ECO:0000313" key="2">
    <source>
        <dbReference type="Proteomes" id="UP000271705"/>
    </source>
</evidence>
<proteinExistence type="predicted"/>
<comment type="caution">
    <text evidence="1">The sequence shown here is derived from an EMBL/GenBank/DDBJ whole genome shotgun (WGS) entry which is preliminary data.</text>
</comment>
<protein>
    <submittedName>
        <fullName evidence="1">Uncharacterized protein</fullName>
    </submittedName>
</protein>
<name>A0A431UL07_STEMA</name>
<evidence type="ECO:0000313" key="1">
    <source>
        <dbReference type="EMBL" id="RTQ90505.1"/>
    </source>
</evidence>
<dbReference type="RefSeq" id="WP_126928414.1">
    <property type="nucleotide sequence ID" value="NZ_RXLZ01000013.1"/>
</dbReference>